<evidence type="ECO:0008006" key="3">
    <source>
        <dbReference type="Google" id="ProtNLM"/>
    </source>
</evidence>
<protein>
    <recommendedName>
        <fullName evidence="3">Cytoplasmic protein</fullName>
    </recommendedName>
</protein>
<evidence type="ECO:0000313" key="1">
    <source>
        <dbReference type="EMBL" id="OEF19548.1"/>
    </source>
</evidence>
<proteinExistence type="predicted"/>
<dbReference type="EMBL" id="AJYJ02000044">
    <property type="protein sequence ID" value="OEF19548.1"/>
    <property type="molecule type" value="Genomic_DNA"/>
</dbReference>
<name>A0ABX3AXT8_ALILO</name>
<reference evidence="1 2" key="1">
    <citation type="journal article" date="2012" name="Science">
        <title>Ecological populations of bacteria act as socially cohesive units of antibiotic production and resistance.</title>
        <authorList>
            <person name="Cordero O.X."/>
            <person name="Wildschutte H."/>
            <person name="Kirkup B."/>
            <person name="Proehl S."/>
            <person name="Ngo L."/>
            <person name="Hussain F."/>
            <person name="Le Roux F."/>
            <person name="Mincer T."/>
            <person name="Polz M.F."/>
        </authorList>
    </citation>
    <scope>NUCLEOTIDE SEQUENCE [LARGE SCALE GENOMIC DNA]</scope>
    <source>
        <strain evidence="1 2">5S-186</strain>
    </source>
</reference>
<accession>A0ABX3AXT8</accession>
<comment type="caution">
    <text evidence="1">The sequence shown here is derived from an EMBL/GenBank/DDBJ whole genome shotgun (WGS) entry which is preliminary data.</text>
</comment>
<evidence type="ECO:0000313" key="2">
    <source>
        <dbReference type="Proteomes" id="UP000095059"/>
    </source>
</evidence>
<dbReference type="Proteomes" id="UP000095059">
    <property type="component" value="Unassembled WGS sequence"/>
</dbReference>
<gene>
    <name evidence="1" type="ORF">A1Q5_18220</name>
</gene>
<keyword evidence="2" id="KW-1185">Reference proteome</keyword>
<organism evidence="1 2">
    <name type="scientific">Aliivibrio logei 5S-186</name>
    <dbReference type="NCBI Taxonomy" id="626086"/>
    <lineage>
        <taxon>Bacteria</taxon>
        <taxon>Pseudomonadati</taxon>
        <taxon>Pseudomonadota</taxon>
        <taxon>Gammaproteobacteria</taxon>
        <taxon>Vibrionales</taxon>
        <taxon>Vibrionaceae</taxon>
        <taxon>Aliivibrio</taxon>
    </lineage>
</organism>
<sequence length="493" mass="57222">MTSIFRQEYNGCKSYGCANCGESDLSRYHRSNRLGYEAYHCPLCGAYPPVLLNFPILELADQITKDKTKTQSILFCRCDYQPSFNWRKYGKTKIGTQKVQCKQCGSVDSLINSDKVSRRLQPLWRGIINGISPHLLRQEIQSNPKTFYQQIDELVDVLHQVSQLLEIMWLKKNTSIILQTNSHHLECRSGFLRKKVPQKHTRLWCLNSIIASNGYHLLFNDNLLINNDTGEVEKREECRYKIEKKELPVVKNDNVLLTAEMTYSTILARSQFDQLGYCDAIYAQSSEGTLVRPVYSAHAHMQTLRQIIPFTTSITCVLEHESFIRGAAITTLSSEVKKGQSNLYYSHIYEWPGPIQLPEKIHDVVLGKPLSWWGETWHCFNHQYNDKTWSIAVGSLTKKKEDKVDGLIALFPTHPDWNQLFWDGFHSWISNESTRKISHRYLMQWVKVYRFLYNFIEVGNRLNTNLSLNMESIEELVTFLNNSAIESRNEKSQ</sequence>